<comment type="caution">
    <text evidence="1">The sequence shown here is derived from an EMBL/GenBank/DDBJ whole genome shotgun (WGS) entry which is preliminary data.</text>
</comment>
<evidence type="ECO:0000313" key="1">
    <source>
        <dbReference type="EMBL" id="TCJ97674.1"/>
    </source>
</evidence>
<keyword evidence="2" id="KW-1185">Reference proteome</keyword>
<dbReference type="PANTHER" id="PTHR43745">
    <property type="entry name" value="NITROREDUCTASE MJ1384-RELATED"/>
    <property type="match status" value="1"/>
</dbReference>
<reference evidence="1 2" key="1">
    <citation type="submission" date="2019-03" db="EMBL/GenBank/DDBJ databases">
        <title>Genomic Encyclopedia of Type Strains, Phase IV (KMG-IV): sequencing the most valuable type-strain genomes for metagenomic binning, comparative biology and taxonomic classification.</title>
        <authorList>
            <person name="Goeker M."/>
        </authorList>
    </citation>
    <scope>NUCLEOTIDE SEQUENCE [LARGE SCALE GENOMIC DNA]</scope>
    <source>
        <strain evidence="1 2">DSM 44684</strain>
    </source>
</reference>
<dbReference type="PANTHER" id="PTHR43745:SF2">
    <property type="entry name" value="NITROREDUCTASE MJ1384-RELATED"/>
    <property type="match status" value="1"/>
</dbReference>
<evidence type="ECO:0000313" key="2">
    <source>
        <dbReference type="Proteomes" id="UP000294856"/>
    </source>
</evidence>
<protein>
    <submittedName>
        <fullName evidence="1">Nitroreductase family protein</fullName>
    </submittedName>
</protein>
<sequence>MIHLGRVLERQQLHSAASKVRPVFGRVRSHSLRGPALNRPGGDRLRTLQRIIESAFGYTRVEGTKLYRRAPSAGGLYPTEVVCVVQIAERWTALTYDFHRRVFRELTDIDPDAAAGTATADQAVVVVTSTLWRTLQRYGFRGYRYCLIDAGIVMGTIAQVCRAEHRELTHLDNRTLTRIDDALALPSSEITACAAIIDCAGASGAEVTHQDQLLVPRAVDTAWQQSPMLAAELERTIRLDRAMRVAEAPNRALVSTGVATGDRAELQHLIDTRRSARGLRRGELDAQACAWLPQALHAMVSQWPARHRDSIALTLAVRGDQALLHAMRSHAGRIDVTAIDDLPDHALTALFGGQALMAEADLFLIAGLRGDVAEDAIAVFRNSLLQIGMLTSTVQLLAVKSGIAHTIVGGFDDAALAAISGHTITPLVAIAFGTAATHSTKNDTQRRQS</sequence>
<dbReference type="InterPro" id="IPR052544">
    <property type="entry name" value="Bacteriocin_Proc_Enz"/>
</dbReference>
<dbReference type="Gene3D" id="3.40.109.10">
    <property type="entry name" value="NADH Oxidase"/>
    <property type="match status" value="2"/>
</dbReference>
<dbReference type="STRING" id="1210063.GCA_001612665_01378"/>
<proteinExistence type="predicted"/>
<dbReference type="SUPFAM" id="SSF55469">
    <property type="entry name" value="FMN-dependent nitroreductase-like"/>
    <property type="match status" value="2"/>
</dbReference>
<dbReference type="EMBL" id="SMFR01000002">
    <property type="protein sequence ID" value="TCJ97674.1"/>
    <property type="molecule type" value="Genomic_DNA"/>
</dbReference>
<dbReference type="AlphaFoldDB" id="A0A4R1FV04"/>
<name>A0A4R1FV04_9NOCA</name>
<dbReference type="GO" id="GO:0016491">
    <property type="term" value="F:oxidoreductase activity"/>
    <property type="evidence" value="ECO:0007669"/>
    <property type="project" value="InterPro"/>
</dbReference>
<dbReference type="InterPro" id="IPR000415">
    <property type="entry name" value="Nitroreductase-like"/>
</dbReference>
<gene>
    <name evidence="1" type="ORF">DFR71_3721</name>
</gene>
<accession>A0A4R1FV04</accession>
<organism evidence="1 2">
    <name type="scientific">Nocardia alba</name>
    <dbReference type="NCBI Taxonomy" id="225051"/>
    <lineage>
        <taxon>Bacteria</taxon>
        <taxon>Bacillati</taxon>
        <taxon>Actinomycetota</taxon>
        <taxon>Actinomycetes</taxon>
        <taxon>Mycobacteriales</taxon>
        <taxon>Nocardiaceae</taxon>
        <taxon>Nocardia</taxon>
    </lineage>
</organism>
<dbReference type="Proteomes" id="UP000294856">
    <property type="component" value="Unassembled WGS sequence"/>
</dbReference>